<feature type="domain" description="SLH" evidence="1">
    <location>
        <begin position="62"/>
        <end position="122"/>
    </location>
</feature>
<protein>
    <submittedName>
        <fullName evidence="3">S-layer homology domain-containing protein</fullName>
    </submittedName>
</protein>
<dbReference type="Gene3D" id="3.20.20.80">
    <property type="entry name" value="Glycosidases"/>
    <property type="match status" value="1"/>
</dbReference>
<name>A0A841TZM4_9BACL</name>
<dbReference type="Pfam" id="PF00395">
    <property type="entry name" value="SLH"/>
    <property type="match status" value="3"/>
</dbReference>
<gene>
    <name evidence="3" type="ORF">H7B90_16495</name>
</gene>
<evidence type="ECO:0000259" key="2">
    <source>
        <dbReference type="PROSITE" id="PS51910"/>
    </source>
</evidence>
<dbReference type="PROSITE" id="PS51272">
    <property type="entry name" value="SLH"/>
    <property type="match status" value="3"/>
</dbReference>
<dbReference type="InterPro" id="IPR017853">
    <property type="entry name" value="GH"/>
</dbReference>
<dbReference type="AlphaFoldDB" id="A0A841TZM4"/>
<dbReference type="InterPro" id="IPR011583">
    <property type="entry name" value="Chitinase_II/V-like_cat"/>
</dbReference>
<dbReference type="Pfam" id="PF00704">
    <property type="entry name" value="Glyco_hydro_18"/>
    <property type="match status" value="1"/>
</dbReference>
<comment type="caution">
    <text evidence="3">The sequence shown here is derived from an EMBL/GenBank/DDBJ whole genome shotgun (WGS) entry which is preliminary data.</text>
</comment>
<dbReference type="PANTHER" id="PTHR46066:SF2">
    <property type="entry name" value="CHITINASE DOMAIN-CONTAINING PROTEIN 1"/>
    <property type="match status" value="1"/>
</dbReference>
<feature type="domain" description="GH18" evidence="2">
    <location>
        <begin position="195"/>
        <end position="502"/>
    </location>
</feature>
<dbReference type="Gene3D" id="3.10.50.10">
    <property type="match status" value="1"/>
</dbReference>
<dbReference type="GO" id="GO:0005975">
    <property type="term" value="P:carbohydrate metabolic process"/>
    <property type="evidence" value="ECO:0007669"/>
    <property type="project" value="InterPro"/>
</dbReference>
<dbReference type="SUPFAM" id="SSF51445">
    <property type="entry name" value="(Trans)glycosidases"/>
    <property type="match status" value="1"/>
</dbReference>
<proteinExistence type="predicted"/>
<dbReference type="PROSITE" id="PS51910">
    <property type="entry name" value="GH18_2"/>
    <property type="match status" value="1"/>
</dbReference>
<evidence type="ECO:0000259" key="1">
    <source>
        <dbReference type="PROSITE" id="PS51272"/>
    </source>
</evidence>
<feature type="domain" description="SLH" evidence="1">
    <location>
        <begin position="1"/>
        <end position="61"/>
    </location>
</feature>
<dbReference type="InterPro" id="IPR001223">
    <property type="entry name" value="Glyco_hydro18_cat"/>
</dbReference>
<reference evidence="3 4" key="1">
    <citation type="submission" date="2020-08" db="EMBL/GenBank/DDBJ databases">
        <title>Cohnella phylogeny.</title>
        <authorList>
            <person name="Dunlap C."/>
        </authorList>
    </citation>
    <scope>NUCLEOTIDE SEQUENCE [LARGE SCALE GENOMIC DNA]</scope>
    <source>
        <strain evidence="3 4">DSM 25239</strain>
    </source>
</reference>
<organism evidence="3 4">
    <name type="scientific">Cohnella xylanilytica</name>
    <dbReference type="NCBI Taxonomy" id="557555"/>
    <lineage>
        <taxon>Bacteria</taxon>
        <taxon>Bacillati</taxon>
        <taxon>Bacillota</taxon>
        <taxon>Bacilli</taxon>
        <taxon>Bacillales</taxon>
        <taxon>Paenibacillaceae</taxon>
        <taxon>Cohnella</taxon>
    </lineage>
</organism>
<dbReference type="GO" id="GO:0008061">
    <property type="term" value="F:chitin binding"/>
    <property type="evidence" value="ECO:0007669"/>
    <property type="project" value="InterPro"/>
</dbReference>
<accession>A0A841TZM4</accession>
<feature type="domain" description="SLH" evidence="1">
    <location>
        <begin position="126"/>
        <end position="188"/>
    </location>
</feature>
<dbReference type="PANTHER" id="PTHR46066">
    <property type="entry name" value="CHITINASE DOMAIN-CONTAINING PROTEIN 1 FAMILY MEMBER"/>
    <property type="match status" value="1"/>
</dbReference>
<evidence type="ECO:0000313" key="3">
    <source>
        <dbReference type="EMBL" id="MBB6693009.1"/>
    </source>
</evidence>
<dbReference type="InterPro" id="IPR001119">
    <property type="entry name" value="SLH_dom"/>
</dbReference>
<dbReference type="Proteomes" id="UP000553776">
    <property type="component" value="Unassembled WGS sequence"/>
</dbReference>
<keyword evidence="4" id="KW-1185">Reference proteome</keyword>
<dbReference type="InterPro" id="IPR029070">
    <property type="entry name" value="Chitinase_insertion_sf"/>
</dbReference>
<sequence length="507" mass="54338">MPFDDISGSFALADIVALHGRGIVSGTGERTFSPERAVTRAEFAALVVRLFGLEPVDAAIPSYPDVPAKAWSYSAVEAASQLGIVRGVSAASFGGGSPVTREQAATILVRALRLDGERASASGANAPDYEDADRIDDWAEASIQTAARAGLMQGDNGRFRPLDTLTRAEAAAVLNRIASRDGWAAQFEAAPATGLQLGWQYGQTTSQFIASIARSTVDTLVPRDYFLESARTVSDSTDPALVRWASAHGKRVWGMVGNRSDAEVTHQLLGSASNRKAVADRLAALVLDDGLDGLNLDFENVLPEDRSGLTAFVTELAAKLHANGRVLSVNVSPDQGDDWTAAFDYSALGKQADYIVLMAYDEHWSTDPVAGSVSSLPWLARGVDKLLAAVPASKTIVALPLYTRKWTVSPAVSSAELSLIEQTDVIRSLVSGTRSWNETIGQYVYSYSRGGSSYRIWTEDSRSLTLKNLAAADRGVAGLAYWYIGAETPDVWPAMRNAAKYSAFEFE</sequence>
<dbReference type="SMART" id="SM00636">
    <property type="entry name" value="Glyco_18"/>
    <property type="match status" value="1"/>
</dbReference>
<evidence type="ECO:0000313" key="4">
    <source>
        <dbReference type="Proteomes" id="UP000553776"/>
    </source>
</evidence>
<dbReference type="EMBL" id="JACJVR010000064">
    <property type="protein sequence ID" value="MBB6693009.1"/>
    <property type="molecule type" value="Genomic_DNA"/>
</dbReference>